<dbReference type="KEGG" id="halu:HUG12_04105"/>
<gene>
    <name evidence="2" type="ORF">HUG12_04105</name>
</gene>
<dbReference type="Proteomes" id="UP000509626">
    <property type="component" value="Chromosome"/>
</dbReference>
<dbReference type="OrthoDB" id="165320at2157"/>
<accession>A0A7D5QBH2</accession>
<dbReference type="EMBL" id="CP058579">
    <property type="protein sequence ID" value="QLG60961.1"/>
    <property type="molecule type" value="Genomic_DNA"/>
</dbReference>
<dbReference type="RefSeq" id="WP_179267546.1">
    <property type="nucleotide sequence ID" value="NZ_CP058579.1"/>
</dbReference>
<keyword evidence="3" id="KW-1185">Reference proteome</keyword>
<dbReference type="InterPro" id="IPR014988">
    <property type="entry name" value="Uncharacterised_YqcI/YcgG"/>
</dbReference>
<organism evidence="2 3">
    <name type="scientific">Halorarum salinum</name>
    <dbReference type="NCBI Taxonomy" id="2743089"/>
    <lineage>
        <taxon>Archaea</taxon>
        <taxon>Methanobacteriati</taxon>
        <taxon>Methanobacteriota</taxon>
        <taxon>Stenosarchaea group</taxon>
        <taxon>Halobacteria</taxon>
        <taxon>Halobacteriales</taxon>
        <taxon>Haloferacaceae</taxon>
        <taxon>Halorarum</taxon>
    </lineage>
</organism>
<sequence>MAHLYAREELESALAGGDLPEWKRRRYEAFHRTMTDEDPPYPCYFAVDAHRDGDLRYLFAPSASTDDGRAAFADGLGTYLDGARDVADVTALAALFEPPSEPLPFDAYWDRFWGLLAHLHRHDPAPWPDGIPIDPTDPEWEFCYAGEPIFLVARAPCFERRHSRHAPHGLEVTVQPRWVFDGFEAGTEAGERARRTIRERLEEYDDVPRHPDVGDYGAPGVREWEQYMLPDSNEARPEDFPIAGWPRESAE</sequence>
<name>A0A7D5QBH2_9EURY</name>
<proteinExistence type="predicted"/>
<dbReference type="PANTHER" id="PTHR40045">
    <property type="entry name" value="YCGG FAMILY PROTEIN"/>
    <property type="match status" value="1"/>
</dbReference>
<feature type="region of interest" description="Disordered" evidence="1">
    <location>
        <begin position="229"/>
        <end position="251"/>
    </location>
</feature>
<dbReference type="AlphaFoldDB" id="A0A7D5QBH2"/>
<protein>
    <submittedName>
        <fullName evidence="2">YqcI/YcgG family protein</fullName>
    </submittedName>
</protein>
<dbReference type="PANTHER" id="PTHR40045:SF1">
    <property type="entry name" value="YQCI_YCGG FAMILY PROTEIN"/>
    <property type="match status" value="1"/>
</dbReference>
<dbReference type="GeneID" id="56036614"/>
<reference evidence="2 3" key="1">
    <citation type="submission" date="2020-06" db="EMBL/GenBank/DDBJ databases">
        <title>NJ-3-1, isolated from saline soil.</title>
        <authorList>
            <person name="Cui H.L."/>
            <person name="Shi X."/>
        </authorList>
    </citation>
    <scope>NUCLEOTIDE SEQUENCE [LARGE SCALE GENOMIC DNA]</scope>
    <source>
        <strain evidence="2 3">NJ-3-1</strain>
    </source>
</reference>
<evidence type="ECO:0000313" key="2">
    <source>
        <dbReference type="EMBL" id="QLG60961.1"/>
    </source>
</evidence>
<evidence type="ECO:0000313" key="3">
    <source>
        <dbReference type="Proteomes" id="UP000509626"/>
    </source>
</evidence>
<dbReference type="Pfam" id="PF08892">
    <property type="entry name" value="YqcI_YcgG"/>
    <property type="match status" value="1"/>
</dbReference>
<evidence type="ECO:0000256" key="1">
    <source>
        <dbReference type="SAM" id="MobiDB-lite"/>
    </source>
</evidence>